<protein>
    <recommendedName>
        <fullName evidence="2">HTH tetR-type domain-containing protein</fullName>
    </recommendedName>
</protein>
<feature type="domain" description="HTH tetR-type" evidence="2">
    <location>
        <begin position="2"/>
        <end position="62"/>
    </location>
</feature>
<accession>A0A644ZWP1</accession>
<reference evidence="3" key="1">
    <citation type="submission" date="2019-08" db="EMBL/GenBank/DDBJ databases">
        <authorList>
            <person name="Kucharzyk K."/>
            <person name="Murdoch R.W."/>
            <person name="Higgins S."/>
            <person name="Loffler F."/>
        </authorList>
    </citation>
    <scope>NUCLEOTIDE SEQUENCE</scope>
</reference>
<dbReference type="PANTHER" id="PTHR30055">
    <property type="entry name" value="HTH-TYPE TRANSCRIPTIONAL REGULATOR RUTR"/>
    <property type="match status" value="1"/>
</dbReference>
<gene>
    <name evidence="3" type="ORF">SDC9_91853</name>
</gene>
<dbReference type="GO" id="GO:0003700">
    <property type="term" value="F:DNA-binding transcription factor activity"/>
    <property type="evidence" value="ECO:0007669"/>
    <property type="project" value="TreeGrafter"/>
</dbReference>
<dbReference type="PANTHER" id="PTHR30055:SF146">
    <property type="entry name" value="HTH-TYPE TRANSCRIPTIONAL DUAL REGULATOR CECR"/>
    <property type="match status" value="1"/>
</dbReference>
<dbReference type="AlphaFoldDB" id="A0A644ZWP1"/>
<dbReference type="PROSITE" id="PS50977">
    <property type="entry name" value="HTH_TETR_2"/>
    <property type="match status" value="1"/>
</dbReference>
<dbReference type="EMBL" id="VSSQ01010765">
    <property type="protein sequence ID" value="MPM45167.1"/>
    <property type="molecule type" value="Genomic_DNA"/>
</dbReference>
<organism evidence="3">
    <name type="scientific">bioreactor metagenome</name>
    <dbReference type="NCBI Taxonomy" id="1076179"/>
    <lineage>
        <taxon>unclassified sequences</taxon>
        <taxon>metagenomes</taxon>
        <taxon>ecological metagenomes</taxon>
    </lineage>
</organism>
<dbReference type="Pfam" id="PF00440">
    <property type="entry name" value="TetR_N"/>
    <property type="match status" value="1"/>
</dbReference>
<sequence>MNEVQEKIIREAVKLFSQNGYHGTSMRDIMHAAGCTQPTMYYYFGNKQALFKEAVLGEFQRMMNQFIGEADTTLPIKDIYVKAVIKRKHFSDYQKQVYRLAIQGWYHLLGDIEVEAQLCAWVHEVMGQRKDILAKKIKDPARLETFTALLLNVFLNMTEQIVLKDMDIADEEIDRQFSMLFELV</sequence>
<name>A0A644ZWP1_9ZZZZ</name>
<dbReference type="InterPro" id="IPR001647">
    <property type="entry name" value="HTH_TetR"/>
</dbReference>
<comment type="caution">
    <text evidence="3">The sequence shown here is derived from an EMBL/GenBank/DDBJ whole genome shotgun (WGS) entry which is preliminary data.</text>
</comment>
<dbReference type="InterPro" id="IPR009057">
    <property type="entry name" value="Homeodomain-like_sf"/>
</dbReference>
<proteinExistence type="predicted"/>
<evidence type="ECO:0000256" key="1">
    <source>
        <dbReference type="ARBA" id="ARBA00023125"/>
    </source>
</evidence>
<evidence type="ECO:0000259" key="2">
    <source>
        <dbReference type="PROSITE" id="PS50977"/>
    </source>
</evidence>
<keyword evidence="1" id="KW-0238">DNA-binding</keyword>
<dbReference type="GO" id="GO:0000976">
    <property type="term" value="F:transcription cis-regulatory region binding"/>
    <property type="evidence" value="ECO:0007669"/>
    <property type="project" value="TreeGrafter"/>
</dbReference>
<dbReference type="InterPro" id="IPR050109">
    <property type="entry name" value="HTH-type_TetR-like_transc_reg"/>
</dbReference>
<dbReference type="Gene3D" id="1.10.357.10">
    <property type="entry name" value="Tetracycline Repressor, domain 2"/>
    <property type="match status" value="1"/>
</dbReference>
<evidence type="ECO:0000313" key="3">
    <source>
        <dbReference type="EMBL" id="MPM45167.1"/>
    </source>
</evidence>
<dbReference type="PRINTS" id="PR00455">
    <property type="entry name" value="HTHTETR"/>
</dbReference>
<dbReference type="SUPFAM" id="SSF46689">
    <property type="entry name" value="Homeodomain-like"/>
    <property type="match status" value="1"/>
</dbReference>